<dbReference type="Proteomes" id="UP000001625">
    <property type="component" value="Chromosome"/>
</dbReference>
<dbReference type="KEGG" id="slt:Slit_1086"/>
<keyword evidence="3" id="KW-1185">Reference proteome</keyword>
<dbReference type="eggNOG" id="ENOG5033WWU">
    <property type="taxonomic scope" value="Bacteria"/>
</dbReference>
<accession>D5CQT8</accession>
<sequence length="397" mass="44147">MEALRTSVHPPGTTPDAYSDSATLALAAGVSLEHFARKHSLLPFYRTVSREGDAGQRDTYSVETIGYFGTRSSRQSMAIFCPECIKEDKASPRGFAYWRRSHQLPGIPWCVTHGCQLANSPDGTKAFDAMPFPEMDAIFEFSEPEFIEVSTNPIIQRYASIAIAFLNAEVTTPDIHAQFRIAEQAKKHNLRVCIQGKRPTLTDRLLEQVPKYWLRTLYPDIDKHSSTEFFYPIDNVTVGVTAGTSYVLALASLFDSTEEALNYWQGDIEGLPTERKVQRSFGKDYWSSTEMFKLYVEHRGNYKSLSQALTISPSYLRPQLIAAGLPGLGLVNMNTTARAVLDFQTGMSLEAACESNGASRDEVEKLIRIGISKLSTAINEISQSNSIKGSSHQTDDD</sequence>
<gene>
    <name evidence="2" type="ordered locus">Slit_1086</name>
</gene>
<feature type="domain" description="TniQ" evidence="1">
    <location>
        <begin position="18"/>
        <end position="117"/>
    </location>
</feature>
<dbReference type="Pfam" id="PF06527">
    <property type="entry name" value="TniQ"/>
    <property type="match status" value="1"/>
</dbReference>
<evidence type="ECO:0000259" key="1">
    <source>
        <dbReference type="Pfam" id="PF06527"/>
    </source>
</evidence>
<name>D5CQT8_SIDLE</name>
<reference evidence="2 3" key="1">
    <citation type="submission" date="2010-03" db="EMBL/GenBank/DDBJ databases">
        <title>Complete sequence of Sideroxydans lithotrophicus ES-1.</title>
        <authorList>
            <consortium name="US DOE Joint Genome Institute"/>
            <person name="Lucas S."/>
            <person name="Copeland A."/>
            <person name="Lapidus A."/>
            <person name="Cheng J.-F."/>
            <person name="Bruce D."/>
            <person name="Goodwin L."/>
            <person name="Pitluck S."/>
            <person name="Munk A.C."/>
            <person name="Detter J.C."/>
            <person name="Han C."/>
            <person name="Tapia R."/>
            <person name="Larimer F."/>
            <person name="Land M."/>
            <person name="Hauser L."/>
            <person name="Kyrpides N."/>
            <person name="Ivanova N."/>
            <person name="Emerson D."/>
            <person name="Woyke T."/>
        </authorList>
    </citation>
    <scope>NUCLEOTIDE SEQUENCE [LARGE SCALE GENOMIC DNA]</scope>
    <source>
        <strain evidence="2 3">ES-1</strain>
    </source>
</reference>
<proteinExistence type="predicted"/>
<dbReference type="EMBL" id="CP001965">
    <property type="protein sequence ID" value="ADE11324.1"/>
    <property type="molecule type" value="Genomic_DNA"/>
</dbReference>
<dbReference type="InterPro" id="IPR009492">
    <property type="entry name" value="TniQ"/>
</dbReference>
<dbReference type="AlphaFoldDB" id="D5CQT8"/>
<dbReference type="HOGENOM" id="CLU_643648_0_0_4"/>
<evidence type="ECO:0000313" key="3">
    <source>
        <dbReference type="Proteomes" id="UP000001625"/>
    </source>
</evidence>
<organism evidence="2 3">
    <name type="scientific">Sideroxydans lithotrophicus (strain ES-1)</name>
    <dbReference type="NCBI Taxonomy" id="580332"/>
    <lineage>
        <taxon>Bacteria</taxon>
        <taxon>Pseudomonadati</taxon>
        <taxon>Pseudomonadota</taxon>
        <taxon>Betaproteobacteria</taxon>
        <taxon>Nitrosomonadales</taxon>
        <taxon>Gallionellaceae</taxon>
        <taxon>Sideroxydans</taxon>
    </lineage>
</organism>
<protein>
    <recommendedName>
        <fullName evidence="1">TniQ domain-containing protein</fullName>
    </recommendedName>
</protein>
<evidence type="ECO:0000313" key="2">
    <source>
        <dbReference type="EMBL" id="ADE11324.1"/>
    </source>
</evidence>